<dbReference type="SUPFAM" id="SSF55073">
    <property type="entry name" value="Nucleotide cyclase"/>
    <property type="match status" value="1"/>
</dbReference>
<proteinExistence type="predicted"/>
<evidence type="ECO:0000259" key="2">
    <source>
        <dbReference type="PROSITE" id="PS50113"/>
    </source>
</evidence>
<comment type="caution">
    <text evidence="4">The sequence shown here is derived from an EMBL/GenBank/DDBJ whole genome shotgun (WGS) entry which is preliminary data.</text>
</comment>
<feature type="transmembrane region" description="Helical" evidence="1">
    <location>
        <begin position="67"/>
        <end position="90"/>
    </location>
</feature>
<reference evidence="4 5" key="1">
    <citation type="submission" date="2020-08" db="EMBL/GenBank/DDBJ databases">
        <title>Cohnella phylogeny.</title>
        <authorList>
            <person name="Dunlap C."/>
        </authorList>
    </citation>
    <scope>NUCLEOTIDE SEQUENCE [LARGE SCALE GENOMIC DNA]</scope>
    <source>
        <strain evidence="4 5">DSM 25241</strain>
    </source>
</reference>
<dbReference type="RefSeq" id="WP_185118322.1">
    <property type="nucleotide sequence ID" value="NZ_JACJVQ010000003.1"/>
</dbReference>
<dbReference type="PROSITE" id="PS50113">
    <property type="entry name" value="PAC"/>
    <property type="match status" value="1"/>
</dbReference>
<dbReference type="Proteomes" id="UP000535838">
    <property type="component" value="Unassembled WGS sequence"/>
</dbReference>
<dbReference type="EMBL" id="JACJVQ010000003">
    <property type="protein sequence ID" value="MBB6633086.1"/>
    <property type="molecule type" value="Genomic_DNA"/>
</dbReference>
<dbReference type="InterPro" id="IPR035965">
    <property type="entry name" value="PAS-like_dom_sf"/>
</dbReference>
<dbReference type="InterPro" id="IPR000700">
    <property type="entry name" value="PAS-assoc_C"/>
</dbReference>
<dbReference type="InterPro" id="IPR050469">
    <property type="entry name" value="Diguanylate_Cyclase"/>
</dbReference>
<organism evidence="4 5">
    <name type="scientific">Cohnella thailandensis</name>
    <dbReference type="NCBI Taxonomy" id="557557"/>
    <lineage>
        <taxon>Bacteria</taxon>
        <taxon>Bacillati</taxon>
        <taxon>Bacillota</taxon>
        <taxon>Bacilli</taxon>
        <taxon>Bacillales</taxon>
        <taxon>Paenibacillaceae</taxon>
        <taxon>Cohnella</taxon>
    </lineage>
</organism>
<dbReference type="FunFam" id="3.30.70.270:FF:000001">
    <property type="entry name" value="Diguanylate cyclase domain protein"/>
    <property type="match status" value="1"/>
</dbReference>
<feature type="domain" description="GGDEF" evidence="3">
    <location>
        <begin position="384"/>
        <end position="514"/>
    </location>
</feature>
<protein>
    <submittedName>
        <fullName evidence="4">Diguanylate cyclase</fullName>
    </submittedName>
</protein>
<accession>A0A841SR53</accession>
<dbReference type="InterPro" id="IPR029787">
    <property type="entry name" value="Nucleotide_cyclase"/>
</dbReference>
<feature type="transmembrane region" description="Helical" evidence="1">
    <location>
        <begin position="180"/>
        <end position="202"/>
    </location>
</feature>
<name>A0A841SR53_9BACL</name>
<dbReference type="CDD" id="cd01949">
    <property type="entry name" value="GGDEF"/>
    <property type="match status" value="1"/>
</dbReference>
<feature type="domain" description="PAC" evidence="2">
    <location>
        <begin position="300"/>
        <end position="352"/>
    </location>
</feature>
<feature type="transmembrane region" description="Helical" evidence="1">
    <location>
        <begin position="6"/>
        <end position="27"/>
    </location>
</feature>
<feature type="transmembrane region" description="Helical" evidence="1">
    <location>
        <begin position="102"/>
        <end position="123"/>
    </location>
</feature>
<dbReference type="AlphaFoldDB" id="A0A841SR53"/>
<dbReference type="PROSITE" id="PS50887">
    <property type="entry name" value="GGDEF"/>
    <property type="match status" value="1"/>
</dbReference>
<gene>
    <name evidence="4" type="ORF">H7B67_03030</name>
</gene>
<dbReference type="InterPro" id="IPR043128">
    <property type="entry name" value="Rev_trsase/Diguanyl_cyclase"/>
</dbReference>
<keyword evidence="1" id="KW-1133">Transmembrane helix</keyword>
<dbReference type="Gene3D" id="3.30.450.20">
    <property type="entry name" value="PAS domain"/>
    <property type="match status" value="1"/>
</dbReference>
<dbReference type="SMART" id="SM00267">
    <property type="entry name" value="GGDEF"/>
    <property type="match status" value="1"/>
</dbReference>
<dbReference type="SUPFAM" id="SSF55785">
    <property type="entry name" value="PYP-like sensor domain (PAS domain)"/>
    <property type="match status" value="1"/>
</dbReference>
<keyword evidence="5" id="KW-1185">Reference proteome</keyword>
<dbReference type="InterPro" id="IPR000160">
    <property type="entry name" value="GGDEF_dom"/>
</dbReference>
<dbReference type="PANTHER" id="PTHR45138:SF9">
    <property type="entry name" value="DIGUANYLATE CYCLASE DGCM-RELATED"/>
    <property type="match status" value="1"/>
</dbReference>
<dbReference type="Gene3D" id="3.30.70.270">
    <property type="match status" value="1"/>
</dbReference>
<dbReference type="Pfam" id="PF16927">
    <property type="entry name" value="HisKA_7TM"/>
    <property type="match status" value="1"/>
</dbReference>
<feature type="transmembrane region" description="Helical" evidence="1">
    <location>
        <begin position="147"/>
        <end position="168"/>
    </location>
</feature>
<keyword evidence="1" id="KW-0812">Transmembrane</keyword>
<evidence type="ECO:0000256" key="1">
    <source>
        <dbReference type="SAM" id="Phobius"/>
    </source>
</evidence>
<evidence type="ECO:0000259" key="3">
    <source>
        <dbReference type="PROSITE" id="PS50887"/>
    </source>
</evidence>
<dbReference type="Pfam" id="PF00990">
    <property type="entry name" value="GGDEF"/>
    <property type="match status" value="1"/>
</dbReference>
<dbReference type="GO" id="GO:0052621">
    <property type="term" value="F:diguanylate cyclase activity"/>
    <property type="evidence" value="ECO:0007669"/>
    <property type="project" value="TreeGrafter"/>
</dbReference>
<dbReference type="NCBIfam" id="TIGR00254">
    <property type="entry name" value="GGDEF"/>
    <property type="match status" value="1"/>
</dbReference>
<feature type="transmembrane region" description="Helical" evidence="1">
    <location>
        <begin position="39"/>
        <end position="55"/>
    </location>
</feature>
<evidence type="ECO:0000313" key="5">
    <source>
        <dbReference type="Proteomes" id="UP000535838"/>
    </source>
</evidence>
<dbReference type="PANTHER" id="PTHR45138">
    <property type="entry name" value="REGULATORY COMPONENTS OF SENSORY TRANSDUCTION SYSTEM"/>
    <property type="match status" value="1"/>
</dbReference>
<evidence type="ECO:0000313" key="4">
    <source>
        <dbReference type="EMBL" id="MBB6633086.1"/>
    </source>
</evidence>
<dbReference type="InterPro" id="IPR031621">
    <property type="entry name" value="HisKA_7TM"/>
</dbReference>
<sequence>MNSQLTIYLTLISLSGIFNVFLGLYVFPRRSRVPSSSLLILYSLALAVYSFGYAFELNSTSTGEVKLWNTLEYVGLSFSIPIGLLVILQYLGRKPARAYRNLLFVIPIATWVLVATNDLHHFFYKEFALLEGSGGAPRLTIGVGEGYIVFSSYAFCCWLAGLMLLMNRWKQTRKTYRPQLLALILGQIAPMVAGFVYLFGIIPPLDPIPLGLTGSSGLYVWAVLANKRLTVVPIAKETIFDSTEVGFLVLDSTNRLIDYNRTAGRLLPSIDPYMIGWGIHRLWVELTGKSLSHPDLPKGKLEELNLTAAGGSRLYYEVRCSVLRHRDGEEAGRLLSLINVTEMKRLQMELEHQAYHDGLTQIYNRAHFVQLARDLLEQSLRAGRSFTVVLFDIDFFKRVNDTYGHDMGDKVIRHVVSVCGGRLEEDMLFARYGGEEFVLALPSRDLAEGCRFAESLRDALEHAPLVTQQGTVALTSSFGVAETKGSGETLDVLLGRADEALYESKRNGRNRVSA</sequence>
<keyword evidence="1" id="KW-0472">Membrane</keyword>